<evidence type="ECO:0000313" key="4">
    <source>
        <dbReference type="Proteomes" id="UP000655094"/>
    </source>
</evidence>
<accession>A0A919LX08</accession>
<dbReference type="PANTHER" id="PTHR42646">
    <property type="entry name" value="FLAP ENDONUCLEASE XNI"/>
    <property type="match status" value="1"/>
</dbReference>
<protein>
    <recommendedName>
        <fullName evidence="2">5'-3' exonuclease domain-containing protein</fullName>
    </recommendedName>
</protein>
<evidence type="ECO:0000256" key="1">
    <source>
        <dbReference type="ARBA" id="ARBA00022722"/>
    </source>
</evidence>
<feature type="domain" description="5'-3' exonuclease" evidence="2">
    <location>
        <begin position="31"/>
        <end position="64"/>
    </location>
</feature>
<dbReference type="InterPro" id="IPR020045">
    <property type="entry name" value="DNA_polI_H3TH"/>
</dbReference>
<dbReference type="SMART" id="SM00279">
    <property type="entry name" value="HhH2"/>
    <property type="match status" value="1"/>
</dbReference>
<dbReference type="AlphaFoldDB" id="A0A919LX08"/>
<dbReference type="GO" id="GO:0017108">
    <property type="term" value="F:5'-flap endonuclease activity"/>
    <property type="evidence" value="ECO:0007669"/>
    <property type="project" value="InterPro"/>
</dbReference>
<dbReference type="Proteomes" id="UP000655094">
    <property type="component" value="Unassembled WGS sequence"/>
</dbReference>
<dbReference type="GO" id="GO:0003677">
    <property type="term" value="F:DNA binding"/>
    <property type="evidence" value="ECO:0007669"/>
    <property type="project" value="InterPro"/>
</dbReference>
<dbReference type="InterPro" id="IPR038969">
    <property type="entry name" value="FEN"/>
</dbReference>
<comment type="caution">
    <text evidence="3">The sequence shown here is derived from an EMBL/GenBank/DDBJ whole genome shotgun (WGS) entry which is preliminary data.</text>
</comment>
<keyword evidence="1" id="KW-0378">Hydrolase</keyword>
<gene>
    <name evidence="3" type="ORF">KPZU09_51710</name>
</gene>
<evidence type="ECO:0000259" key="2">
    <source>
        <dbReference type="Pfam" id="PF01367"/>
    </source>
</evidence>
<sequence length="83" mass="8844">MAQLVTPGITLINTMTNTILGPDEVVTKYGVPPELIIDFLALMGDSSDNIPGVPGVGEKTAGRCCKASAALIRCMRNRRRSLN</sequence>
<evidence type="ECO:0000313" key="3">
    <source>
        <dbReference type="EMBL" id="GHK55435.1"/>
    </source>
</evidence>
<name>A0A919LX08_KLEPN</name>
<dbReference type="PANTHER" id="PTHR42646:SF2">
    <property type="entry name" value="5'-3' EXONUCLEASE FAMILY PROTEIN"/>
    <property type="match status" value="1"/>
</dbReference>
<dbReference type="Pfam" id="PF01367">
    <property type="entry name" value="5_3_exonuc"/>
    <property type="match status" value="1"/>
</dbReference>
<keyword evidence="1" id="KW-0540">Nuclease</keyword>
<proteinExistence type="predicted"/>
<organism evidence="3 4">
    <name type="scientific">Klebsiella pneumoniae</name>
    <dbReference type="NCBI Taxonomy" id="573"/>
    <lineage>
        <taxon>Bacteria</taxon>
        <taxon>Pseudomonadati</taxon>
        <taxon>Pseudomonadota</taxon>
        <taxon>Gammaproteobacteria</taxon>
        <taxon>Enterobacterales</taxon>
        <taxon>Enterobacteriaceae</taxon>
        <taxon>Klebsiella/Raoultella group</taxon>
        <taxon>Klebsiella</taxon>
        <taxon>Klebsiella pneumoniae complex</taxon>
    </lineage>
</organism>
<dbReference type="InterPro" id="IPR036279">
    <property type="entry name" value="5-3_exonuclease_C_sf"/>
</dbReference>
<dbReference type="Gene3D" id="1.10.150.20">
    <property type="entry name" value="5' to 3' exonuclease, C-terminal subdomain"/>
    <property type="match status" value="1"/>
</dbReference>
<reference evidence="3" key="1">
    <citation type="submission" date="2020-10" db="EMBL/GenBank/DDBJ databases">
        <title>Genome Sequence of ESBL Producing Zambian Clinical Strains.</title>
        <authorList>
            <person name="Shawa M."/>
            <person name="Furuta Y."/>
            <person name="Simbotwe M."/>
            <person name="Mulenga E."/>
            <person name="Mubanga M."/>
            <person name="Mulenga G."/>
            <person name="Kaile C."/>
            <person name="Zorigt T."/>
            <person name="Hang'ombe B."/>
            <person name="Higashi H."/>
        </authorList>
    </citation>
    <scope>NUCLEOTIDE SEQUENCE</scope>
    <source>
        <strain evidence="3">Zam_UTH_09</strain>
    </source>
</reference>
<dbReference type="GO" id="GO:0033567">
    <property type="term" value="P:DNA replication, Okazaki fragment processing"/>
    <property type="evidence" value="ECO:0007669"/>
    <property type="project" value="InterPro"/>
</dbReference>
<dbReference type="CDD" id="cd09898">
    <property type="entry name" value="H3TH_53EXO"/>
    <property type="match status" value="1"/>
</dbReference>
<dbReference type="EMBL" id="BNFF01000001">
    <property type="protein sequence ID" value="GHK55435.1"/>
    <property type="molecule type" value="Genomic_DNA"/>
</dbReference>
<dbReference type="InterPro" id="IPR008918">
    <property type="entry name" value="HhH2"/>
</dbReference>
<dbReference type="SUPFAM" id="SSF47807">
    <property type="entry name" value="5' to 3' exonuclease, C-terminal subdomain"/>
    <property type="match status" value="1"/>
</dbReference>